<dbReference type="PANTHER" id="PTHR10110">
    <property type="entry name" value="SODIUM/HYDROGEN EXCHANGER"/>
    <property type="match status" value="1"/>
</dbReference>
<reference evidence="14 15" key="1">
    <citation type="journal article" date="2020" name="Int. J. Syst. Evol. Microbiol.">
        <title>Novel acetic acid bacteria from cider fermentations: Acetobacter conturbans sp. nov. and Acetobacter fallax sp. nov.</title>
        <authorList>
            <person name="Sombolestani A.S."/>
            <person name="Cleenwerck I."/>
            <person name="Cnockaert M."/>
            <person name="Borremans W."/>
            <person name="Wieme A.D."/>
            <person name="De Vuyst L."/>
            <person name="Vandamme P."/>
        </authorList>
    </citation>
    <scope>NUCLEOTIDE SEQUENCE [LARGE SCALE GENOMIC DNA]</scope>
    <source>
        <strain evidence="14 15">LMG 30640</strain>
    </source>
</reference>
<evidence type="ECO:0000256" key="5">
    <source>
        <dbReference type="ARBA" id="ARBA00022475"/>
    </source>
</evidence>
<evidence type="ECO:0000256" key="8">
    <source>
        <dbReference type="ARBA" id="ARBA00023053"/>
    </source>
</evidence>
<proteinExistence type="inferred from homology"/>
<feature type="transmembrane region" description="Helical" evidence="12">
    <location>
        <begin position="289"/>
        <end position="311"/>
    </location>
</feature>
<evidence type="ECO:0000256" key="6">
    <source>
        <dbReference type="ARBA" id="ARBA00022692"/>
    </source>
</evidence>
<evidence type="ECO:0000256" key="9">
    <source>
        <dbReference type="ARBA" id="ARBA00023065"/>
    </source>
</evidence>
<evidence type="ECO:0000256" key="10">
    <source>
        <dbReference type="ARBA" id="ARBA00023136"/>
    </source>
</evidence>
<comment type="caution">
    <text evidence="14">The sequence shown here is derived from an EMBL/GenBank/DDBJ whole genome shotgun (WGS) entry which is preliminary data.</text>
</comment>
<evidence type="ECO:0000313" key="15">
    <source>
        <dbReference type="Proteomes" id="UP000635278"/>
    </source>
</evidence>
<feature type="transmembrane region" description="Helical" evidence="12">
    <location>
        <begin position="31"/>
        <end position="52"/>
    </location>
</feature>
<dbReference type="PANTHER" id="PTHR10110:SF195">
    <property type="entry name" value="NA(+)_H(+) ANTIPORTER NHAS2"/>
    <property type="match status" value="1"/>
</dbReference>
<evidence type="ECO:0000256" key="1">
    <source>
        <dbReference type="ARBA" id="ARBA00004651"/>
    </source>
</evidence>
<keyword evidence="8" id="KW-0915">Sodium</keyword>
<keyword evidence="10 12" id="KW-0472">Membrane</keyword>
<feature type="transmembrane region" description="Helical" evidence="12">
    <location>
        <begin position="317"/>
        <end position="342"/>
    </location>
</feature>
<feature type="transmembrane region" description="Helical" evidence="12">
    <location>
        <begin position="382"/>
        <end position="401"/>
    </location>
</feature>
<keyword evidence="5" id="KW-1003">Cell membrane</keyword>
<organism evidence="14 15">
    <name type="scientific">Acetobacter musti</name>
    <dbReference type="NCBI Taxonomy" id="864732"/>
    <lineage>
        <taxon>Bacteria</taxon>
        <taxon>Pseudomonadati</taxon>
        <taxon>Pseudomonadota</taxon>
        <taxon>Alphaproteobacteria</taxon>
        <taxon>Acetobacterales</taxon>
        <taxon>Acetobacteraceae</taxon>
        <taxon>Acetobacter</taxon>
    </lineage>
</organism>
<dbReference type="Gene3D" id="6.10.140.1330">
    <property type="match status" value="1"/>
</dbReference>
<dbReference type="Proteomes" id="UP000635278">
    <property type="component" value="Unassembled WGS sequence"/>
</dbReference>
<evidence type="ECO:0000256" key="2">
    <source>
        <dbReference type="ARBA" id="ARBA00007367"/>
    </source>
</evidence>
<evidence type="ECO:0000256" key="4">
    <source>
        <dbReference type="ARBA" id="ARBA00022449"/>
    </source>
</evidence>
<feature type="transmembrane region" description="Helical" evidence="12">
    <location>
        <begin position="206"/>
        <end position="228"/>
    </location>
</feature>
<feature type="transmembrane region" description="Helical" evidence="12">
    <location>
        <begin position="101"/>
        <end position="126"/>
    </location>
</feature>
<sequence length="411" mass="43011">MTNLGILGFLFTLSTLFALLNYWTLRLPITIGVMVMALLFSLVLLVAGPFIPVYDVHAIMRSVLGTVDLPKSLLDGALSMLLFAGAMQVDLKMMLARGVPVVVLALAGTILAVLILAVTAWVALPFVGVPVPFSWCVILGAILAPTDPVSVVGMLRRAGLPAPLQAVFAGESLFNDGIGIVVFGATIGLATGDASHVTTQEVIERFLLEACGGAALGALTGVVTLSLVRRVHDHDIDLLASLALATGTYSLAHALHMSGPIAVVVAGMSMATELGQRSIRDASRAALRGFWSMTDEALNVLLFLLIGLEIVEVSPGLGVVAGMLTVIVLSLVARGLSVMLAVLPLDLRRDRRAVAVLIWGGLRGGISVALALGLPAGALRDTLLPLCYGVVVFTIVVQGLTMERVAKRLYS</sequence>
<dbReference type="RefSeq" id="WP_173581790.1">
    <property type="nucleotide sequence ID" value="NZ_WOTB01000002.1"/>
</dbReference>
<keyword evidence="3" id="KW-0813">Transport</keyword>
<keyword evidence="9" id="KW-0406">Ion transport</keyword>
<dbReference type="InterPro" id="IPR006153">
    <property type="entry name" value="Cation/H_exchanger_TM"/>
</dbReference>
<dbReference type="EMBL" id="WOTB01000002">
    <property type="protein sequence ID" value="NHN83350.1"/>
    <property type="molecule type" value="Genomic_DNA"/>
</dbReference>
<accession>A0ABX0JKZ6</accession>
<gene>
    <name evidence="14" type="ORF">GOB93_01675</name>
</gene>
<keyword evidence="6 12" id="KW-0812">Transmembrane</keyword>
<comment type="similarity">
    <text evidence="2">Belongs to the monovalent cation:proton antiporter 1 (CPA1) transporter (TC 2.A.36) family.</text>
</comment>
<feature type="domain" description="Cation/H+ exchanger transmembrane" evidence="13">
    <location>
        <begin position="14"/>
        <end position="407"/>
    </location>
</feature>
<evidence type="ECO:0000256" key="7">
    <source>
        <dbReference type="ARBA" id="ARBA00022989"/>
    </source>
</evidence>
<evidence type="ECO:0000313" key="14">
    <source>
        <dbReference type="EMBL" id="NHN83350.1"/>
    </source>
</evidence>
<feature type="transmembrane region" description="Helical" evidence="12">
    <location>
        <begin position="132"/>
        <end position="155"/>
    </location>
</feature>
<dbReference type="InterPro" id="IPR018422">
    <property type="entry name" value="Cation/H_exchanger_CPA1"/>
</dbReference>
<evidence type="ECO:0000256" key="12">
    <source>
        <dbReference type="SAM" id="Phobius"/>
    </source>
</evidence>
<feature type="transmembrane region" description="Helical" evidence="12">
    <location>
        <begin position="6"/>
        <end position="24"/>
    </location>
</feature>
<comment type="subcellular location">
    <subcellularLocation>
        <location evidence="1">Cell membrane</location>
        <topology evidence="1">Multi-pass membrane protein</topology>
    </subcellularLocation>
</comment>
<dbReference type="Pfam" id="PF00999">
    <property type="entry name" value="Na_H_Exchanger"/>
    <property type="match status" value="1"/>
</dbReference>
<keyword evidence="7 12" id="KW-1133">Transmembrane helix</keyword>
<keyword evidence="11" id="KW-0739">Sodium transport</keyword>
<evidence type="ECO:0000256" key="11">
    <source>
        <dbReference type="ARBA" id="ARBA00023201"/>
    </source>
</evidence>
<evidence type="ECO:0000259" key="13">
    <source>
        <dbReference type="Pfam" id="PF00999"/>
    </source>
</evidence>
<feature type="transmembrane region" description="Helical" evidence="12">
    <location>
        <begin position="248"/>
        <end position="268"/>
    </location>
</feature>
<name>A0ABX0JKZ6_9PROT</name>
<keyword evidence="15" id="KW-1185">Reference proteome</keyword>
<evidence type="ECO:0000256" key="3">
    <source>
        <dbReference type="ARBA" id="ARBA00022448"/>
    </source>
</evidence>
<keyword evidence="4" id="KW-0050">Antiport</keyword>
<protein>
    <submittedName>
        <fullName evidence="14">Sodium:proton antiporter</fullName>
    </submittedName>
</protein>
<feature type="transmembrane region" description="Helical" evidence="12">
    <location>
        <begin position="354"/>
        <end position="376"/>
    </location>
</feature>